<comment type="function">
    <text evidence="1 9">Required for assembly of cytochrome c oxidase (complex IV).</text>
</comment>
<feature type="compositionally biased region" description="Polar residues" evidence="10">
    <location>
        <begin position="145"/>
        <end position="167"/>
    </location>
</feature>
<feature type="transmembrane region" description="Helical" evidence="9">
    <location>
        <begin position="33"/>
        <end position="54"/>
    </location>
</feature>
<comment type="subcellular location">
    <subcellularLocation>
        <location evidence="2">Mitochondrion membrane</location>
        <topology evidence="2">Single-pass membrane protein</topology>
    </subcellularLocation>
</comment>
<evidence type="ECO:0000256" key="8">
    <source>
        <dbReference type="ARBA" id="ARBA00023136"/>
    </source>
</evidence>
<proteinExistence type="inferred from homology"/>
<keyword evidence="6 9" id="KW-1133">Transmembrane helix</keyword>
<keyword evidence="7 9" id="KW-0496">Mitochondrion</keyword>
<dbReference type="GO" id="GO:0005743">
    <property type="term" value="C:mitochondrial inner membrane"/>
    <property type="evidence" value="ECO:0007669"/>
    <property type="project" value="UniProtKB-UniRule"/>
</dbReference>
<protein>
    <recommendedName>
        <fullName evidence="9">Cytochrome c oxidase assembly factor 3</fullName>
    </recommendedName>
</protein>
<comment type="subunit">
    <text evidence="4 9">Component of 250-400 kDa complexes called cytochrome oxidase assembly intermediates or COA complexes.</text>
</comment>
<dbReference type="EMBL" id="JABELV010000240">
    <property type="protein sequence ID" value="KAG7527714.1"/>
    <property type="molecule type" value="Genomic_DNA"/>
</dbReference>
<feature type="compositionally biased region" description="Low complexity" evidence="10">
    <location>
        <begin position="130"/>
        <end position="144"/>
    </location>
</feature>
<evidence type="ECO:0000256" key="10">
    <source>
        <dbReference type="SAM" id="MobiDB-lite"/>
    </source>
</evidence>
<keyword evidence="9" id="KW-0999">Mitochondrion inner membrane</keyword>
<accession>A0A8K0JEY8</accession>
<evidence type="ECO:0000256" key="3">
    <source>
        <dbReference type="ARBA" id="ARBA00007035"/>
    </source>
</evidence>
<evidence type="ECO:0000256" key="2">
    <source>
        <dbReference type="ARBA" id="ARBA00004304"/>
    </source>
</evidence>
<sequence>MSTPASSKTSAAASYHPDGYKTSAALRRARNPFLYRNAFTGAAVVAFIGGVYFYSIQAVKQEDFGDVEDLLPPASQRATMKTIEEELAEKRSAQSLPLTHALPAESNTSRPSDAMPPLFGSVDPDYDPGNASSLPLSSTNSSLNRAPSSSPFKVYTTPTGNDINKGTTGNYTAEEQFAMFRLPFFKGKQYRAGVDVDNVGRTGDRWA</sequence>
<evidence type="ECO:0000256" key="9">
    <source>
        <dbReference type="RuleBase" id="RU367056"/>
    </source>
</evidence>
<keyword evidence="13" id="KW-1185">Reference proteome</keyword>
<dbReference type="PANTHER" id="PTHR15642:SF3">
    <property type="entry name" value="CYTOCHROME C OXIDASE ASSEMBLY FACTOR 3 HOMOLOG, MITOCHONDRIAL"/>
    <property type="match status" value="1"/>
</dbReference>
<evidence type="ECO:0000313" key="12">
    <source>
        <dbReference type="EMBL" id="KAG7527714.1"/>
    </source>
</evidence>
<organism evidence="12 13">
    <name type="scientific">Filobasidium floriforme</name>
    <dbReference type="NCBI Taxonomy" id="5210"/>
    <lineage>
        <taxon>Eukaryota</taxon>
        <taxon>Fungi</taxon>
        <taxon>Dikarya</taxon>
        <taxon>Basidiomycota</taxon>
        <taxon>Agaricomycotina</taxon>
        <taxon>Tremellomycetes</taxon>
        <taxon>Filobasidiales</taxon>
        <taxon>Filobasidiaceae</taxon>
        <taxon>Filobasidium</taxon>
    </lineage>
</organism>
<evidence type="ECO:0000256" key="4">
    <source>
        <dbReference type="ARBA" id="ARBA00011351"/>
    </source>
</evidence>
<dbReference type="Proteomes" id="UP000812966">
    <property type="component" value="Unassembled WGS sequence"/>
</dbReference>
<evidence type="ECO:0000256" key="1">
    <source>
        <dbReference type="ARBA" id="ARBA00003064"/>
    </source>
</evidence>
<dbReference type="GO" id="GO:0033617">
    <property type="term" value="P:mitochondrial respiratory chain complex IV assembly"/>
    <property type="evidence" value="ECO:0007669"/>
    <property type="project" value="UniProtKB-UniRule"/>
</dbReference>
<name>A0A8K0JEY8_9TREE</name>
<feature type="domain" description="Cytochrome c oxidase assembly factor 3 mitochondrial coiled-coil" evidence="11">
    <location>
        <begin position="25"/>
        <end position="68"/>
    </location>
</feature>
<evidence type="ECO:0000256" key="5">
    <source>
        <dbReference type="ARBA" id="ARBA00022692"/>
    </source>
</evidence>
<dbReference type="InterPro" id="IPR041752">
    <property type="entry name" value="Coa3"/>
</dbReference>
<comment type="similarity">
    <text evidence="3 9">Belongs to the COA3 family.</text>
</comment>
<keyword evidence="8 9" id="KW-0472">Membrane</keyword>
<evidence type="ECO:0000256" key="7">
    <source>
        <dbReference type="ARBA" id="ARBA00023128"/>
    </source>
</evidence>
<evidence type="ECO:0000313" key="13">
    <source>
        <dbReference type="Proteomes" id="UP000812966"/>
    </source>
</evidence>
<dbReference type="AlphaFoldDB" id="A0A8K0JEY8"/>
<comment type="caution">
    <text evidence="12">The sequence shown here is derived from an EMBL/GenBank/DDBJ whole genome shotgun (WGS) entry which is preliminary data.</text>
</comment>
<evidence type="ECO:0000259" key="11">
    <source>
        <dbReference type="Pfam" id="PF09813"/>
    </source>
</evidence>
<feature type="region of interest" description="Disordered" evidence="10">
    <location>
        <begin position="90"/>
        <end position="167"/>
    </location>
</feature>
<gene>
    <name evidence="12" type="ORF">FFLO_06662</name>
</gene>
<dbReference type="PANTHER" id="PTHR15642">
    <property type="entry name" value="CYTOCHROME C OXIDASE ASSEMBLY FACTOR 3, MITOCHONDRIAL"/>
    <property type="match status" value="1"/>
</dbReference>
<dbReference type="InterPro" id="IPR018628">
    <property type="entry name" value="Coa3_CC"/>
</dbReference>
<evidence type="ECO:0000256" key="6">
    <source>
        <dbReference type="ARBA" id="ARBA00022989"/>
    </source>
</evidence>
<dbReference type="OrthoDB" id="10018333at2759"/>
<reference evidence="12" key="1">
    <citation type="submission" date="2020-04" db="EMBL/GenBank/DDBJ databases">
        <title>Analysis of mating type loci in Filobasidium floriforme.</title>
        <authorList>
            <person name="Nowrousian M."/>
        </authorList>
    </citation>
    <scope>NUCLEOTIDE SEQUENCE</scope>
    <source>
        <strain evidence="12">CBS 6242</strain>
    </source>
</reference>
<dbReference type="Pfam" id="PF09813">
    <property type="entry name" value="Coa3_cc"/>
    <property type="match status" value="1"/>
</dbReference>
<keyword evidence="5 9" id="KW-0812">Transmembrane</keyword>